<keyword evidence="3" id="KW-1185">Reference proteome</keyword>
<evidence type="ECO:0000313" key="3">
    <source>
        <dbReference type="Proteomes" id="UP001054902"/>
    </source>
</evidence>
<dbReference type="Proteomes" id="UP001054902">
    <property type="component" value="Unassembled WGS sequence"/>
</dbReference>
<dbReference type="EMBL" id="BLLK01000062">
    <property type="protein sequence ID" value="GFH59102.1"/>
    <property type="molecule type" value="Genomic_DNA"/>
</dbReference>
<keyword evidence="1" id="KW-0472">Membrane</keyword>
<proteinExistence type="predicted"/>
<feature type="transmembrane region" description="Helical" evidence="1">
    <location>
        <begin position="110"/>
        <end position="127"/>
    </location>
</feature>
<feature type="transmembrane region" description="Helical" evidence="1">
    <location>
        <begin position="33"/>
        <end position="53"/>
    </location>
</feature>
<gene>
    <name evidence="2" type="ORF">CTEN210_15578</name>
</gene>
<dbReference type="AlphaFoldDB" id="A0AAD3HCT1"/>
<comment type="caution">
    <text evidence="2">The sequence shown here is derived from an EMBL/GenBank/DDBJ whole genome shotgun (WGS) entry which is preliminary data.</text>
</comment>
<evidence type="ECO:0000313" key="2">
    <source>
        <dbReference type="EMBL" id="GFH59102.1"/>
    </source>
</evidence>
<keyword evidence="1" id="KW-0812">Transmembrane</keyword>
<reference evidence="2 3" key="1">
    <citation type="journal article" date="2021" name="Sci. Rep.">
        <title>The genome of the diatom Chaetoceros tenuissimus carries an ancient integrated fragment of an extant virus.</title>
        <authorList>
            <person name="Hongo Y."/>
            <person name="Kimura K."/>
            <person name="Takaki Y."/>
            <person name="Yoshida Y."/>
            <person name="Baba S."/>
            <person name="Kobayashi G."/>
            <person name="Nagasaki K."/>
            <person name="Hano T."/>
            <person name="Tomaru Y."/>
        </authorList>
    </citation>
    <scope>NUCLEOTIDE SEQUENCE [LARGE SCALE GENOMIC DNA]</scope>
    <source>
        <strain evidence="2 3">NIES-3715</strain>
    </source>
</reference>
<keyword evidence="1" id="KW-1133">Transmembrane helix</keyword>
<sequence length="133" mass="15260">MLPDEWFGFDGDDLYDFYEVLGNKLQKAYMRTAMIDFLIIMPLYFTVLGSWLYHIASKTKNDKRLSLLFAIAVIGDVFETYVLQQACLEHPVRLSDSLIALGSLGQKVKWISVGIGLLLTLYFHAFTSRTKHM</sequence>
<name>A0AAD3HCT1_9STRA</name>
<accession>A0AAD3HCT1</accession>
<organism evidence="2 3">
    <name type="scientific">Chaetoceros tenuissimus</name>
    <dbReference type="NCBI Taxonomy" id="426638"/>
    <lineage>
        <taxon>Eukaryota</taxon>
        <taxon>Sar</taxon>
        <taxon>Stramenopiles</taxon>
        <taxon>Ochrophyta</taxon>
        <taxon>Bacillariophyta</taxon>
        <taxon>Coscinodiscophyceae</taxon>
        <taxon>Chaetocerotophycidae</taxon>
        <taxon>Chaetocerotales</taxon>
        <taxon>Chaetocerotaceae</taxon>
        <taxon>Chaetoceros</taxon>
    </lineage>
</organism>
<evidence type="ECO:0000256" key="1">
    <source>
        <dbReference type="SAM" id="Phobius"/>
    </source>
</evidence>
<feature type="transmembrane region" description="Helical" evidence="1">
    <location>
        <begin position="65"/>
        <end position="83"/>
    </location>
</feature>
<protein>
    <submittedName>
        <fullName evidence="2">Uncharacterized protein</fullName>
    </submittedName>
</protein>